<protein>
    <submittedName>
        <fullName evidence="2">Uncharacterized protein</fullName>
    </submittedName>
</protein>
<dbReference type="AlphaFoldDB" id="A0A556U0C4"/>
<name>A0A556U0C4_BAGYA</name>
<proteinExistence type="predicted"/>
<keyword evidence="1" id="KW-0175">Coiled coil</keyword>
<evidence type="ECO:0000313" key="3">
    <source>
        <dbReference type="Proteomes" id="UP000319801"/>
    </source>
</evidence>
<keyword evidence="3" id="KW-1185">Reference proteome</keyword>
<evidence type="ECO:0000313" key="2">
    <source>
        <dbReference type="EMBL" id="TSL61191.1"/>
    </source>
</evidence>
<accession>A0A556U0C4</accession>
<organism evidence="2 3">
    <name type="scientific">Bagarius yarrelli</name>
    <name type="common">Goonch</name>
    <name type="synonym">Bagrus yarrelli</name>
    <dbReference type="NCBI Taxonomy" id="175774"/>
    <lineage>
        <taxon>Eukaryota</taxon>
        <taxon>Metazoa</taxon>
        <taxon>Chordata</taxon>
        <taxon>Craniata</taxon>
        <taxon>Vertebrata</taxon>
        <taxon>Euteleostomi</taxon>
        <taxon>Actinopterygii</taxon>
        <taxon>Neopterygii</taxon>
        <taxon>Teleostei</taxon>
        <taxon>Ostariophysi</taxon>
        <taxon>Siluriformes</taxon>
        <taxon>Sisoridae</taxon>
        <taxon>Sisorinae</taxon>
        <taxon>Bagarius</taxon>
    </lineage>
</organism>
<dbReference type="Proteomes" id="UP000319801">
    <property type="component" value="Unassembled WGS sequence"/>
</dbReference>
<reference evidence="2 3" key="1">
    <citation type="journal article" date="2019" name="Genome Biol. Evol.">
        <title>Whole-Genome Sequencing of the Giant Devil Catfish, Bagarius yarrelli.</title>
        <authorList>
            <person name="Jiang W."/>
            <person name="Lv Y."/>
            <person name="Cheng L."/>
            <person name="Yang K."/>
            <person name="Chao B."/>
            <person name="Wang X."/>
            <person name="Li Y."/>
            <person name="Pan X."/>
            <person name="You X."/>
            <person name="Zhang Y."/>
            <person name="Yang J."/>
            <person name="Li J."/>
            <person name="Zhang X."/>
            <person name="Liu S."/>
            <person name="Sun C."/>
            <person name="Yang J."/>
            <person name="Shi Q."/>
        </authorList>
    </citation>
    <scope>NUCLEOTIDE SEQUENCE [LARGE SCALE GENOMIC DNA]</scope>
    <source>
        <strain evidence="2">JWS20170419001</strain>
        <tissue evidence="2">Muscle</tissue>
    </source>
</reference>
<gene>
    <name evidence="2" type="ORF">Baya_6462</name>
</gene>
<dbReference type="EMBL" id="VCAZ01000034">
    <property type="protein sequence ID" value="TSL61191.1"/>
    <property type="molecule type" value="Genomic_DNA"/>
</dbReference>
<sequence>MRRMFFPPQPLLFLAADSSASKKRKEAGRKKKGWRAVSEEVKDERLQFLFLDDKMTRTRCGYVHIHHKFYCITPSEIRYPLIRDVKSDEEANIDEVESEVVEIEAKLDKVSDTR</sequence>
<comment type="caution">
    <text evidence="2">The sequence shown here is derived from an EMBL/GenBank/DDBJ whole genome shotgun (WGS) entry which is preliminary data.</text>
</comment>
<feature type="coiled-coil region" evidence="1">
    <location>
        <begin position="86"/>
        <end position="113"/>
    </location>
</feature>
<evidence type="ECO:0000256" key="1">
    <source>
        <dbReference type="SAM" id="Coils"/>
    </source>
</evidence>